<dbReference type="InterPro" id="IPR005119">
    <property type="entry name" value="LysR_subst-bd"/>
</dbReference>
<dbReference type="Proteomes" id="UP000744980">
    <property type="component" value="Unassembled WGS sequence"/>
</dbReference>
<dbReference type="Pfam" id="PF03466">
    <property type="entry name" value="LysR_substrate"/>
    <property type="match status" value="1"/>
</dbReference>
<dbReference type="RefSeq" id="WP_203528173.1">
    <property type="nucleotide sequence ID" value="NZ_CP083370.1"/>
</dbReference>
<keyword evidence="3" id="KW-0238">DNA-binding</keyword>
<dbReference type="InterPro" id="IPR058163">
    <property type="entry name" value="LysR-type_TF_proteobact-type"/>
</dbReference>
<evidence type="ECO:0000256" key="3">
    <source>
        <dbReference type="ARBA" id="ARBA00023125"/>
    </source>
</evidence>
<dbReference type="EMBL" id="WXFA01000008">
    <property type="protein sequence ID" value="MBM3092202.1"/>
    <property type="molecule type" value="Genomic_DNA"/>
</dbReference>
<evidence type="ECO:0000313" key="7">
    <source>
        <dbReference type="Proteomes" id="UP000744980"/>
    </source>
</evidence>
<comment type="similarity">
    <text evidence="1">Belongs to the LysR transcriptional regulatory family.</text>
</comment>
<dbReference type="AlphaFoldDB" id="A0AAW4FJI9"/>
<dbReference type="FunFam" id="3.40.190.10:FF:000017">
    <property type="entry name" value="Glycine cleavage system transcriptional activator"/>
    <property type="match status" value="1"/>
</dbReference>
<reference evidence="6 7" key="1">
    <citation type="submission" date="2020-01" db="EMBL/GenBank/DDBJ databases">
        <title>Draft genome assembly of Ensifer adhaerens T173.</title>
        <authorList>
            <person name="Craig J.E."/>
            <person name="Stinchcombe J.R."/>
        </authorList>
    </citation>
    <scope>NUCLEOTIDE SEQUENCE [LARGE SCALE GENOMIC DNA]</scope>
    <source>
        <strain evidence="6 7">T173</strain>
    </source>
</reference>
<evidence type="ECO:0000259" key="5">
    <source>
        <dbReference type="Pfam" id="PF03466"/>
    </source>
</evidence>
<evidence type="ECO:0000313" key="6">
    <source>
        <dbReference type="EMBL" id="MBM3092202.1"/>
    </source>
</evidence>
<protein>
    <recommendedName>
        <fullName evidence="5">LysR substrate-binding domain-containing protein</fullName>
    </recommendedName>
</protein>
<dbReference type="GO" id="GO:0043565">
    <property type="term" value="F:sequence-specific DNA binding"/>
    <property type="evidence" value="ECO:0007669"/>
    <property type="project" value="TreeGrafter"/>
</dbReference>
<keyword evidence="2" id="KW-0805">Transcription regulation</keyword>
<dbReference type="GO" id="GO:0006351">
    <property type="term" value="P:DNA-templated transcription"/>
    <property type="evidence" value="ECO:0007669"/>
    <property type="project" value="TreeGrafter"/>
</dbReference>
<feature type="domain" description="LysR substrate-binding" evidence="5">
    <location>
        <begin position="15"/>
        <end position="149"/>
    </location>
</feature>
<keyword evidence="7" id="KW-1185">Reference proteome</keyword>
<gene>
    <name evidence="6" type="ORF">GFB56_15455</name>
</gene>
<evidence type="ECO:0000256" key="1">
    <source>
        <dbReference type="ARBA" id="ARBA00009437"/>
    </source>
</evidence>
<organism evidence="6 7">
    <name type="scientific">Ensifer canadensis</name>
    <dbReference type="NCBI Taxonomy" id="555315"/>
    <lineage>
        <taxon>Bacteria</taxon>
        <taxon>Pseudomonadati</taxon>
        <taxon>Pseudomonadota</taxon>
        <taxon>Alphaproteobacteria</taxon>
        <taxon>Hyphomicrobiales</taxon>
        <taxon>Rhizobiaceae</taxon>
        <taxon>Sinorhizobium/Ensifer group</taxon>
        <taxon>Ensifer</taxon>
    </lineage>
</organism>
<dbReference type="SUPFAM" id="SSF53850">
    <property type="entry name" value="Periplasmic binding protein-like II"/>
    <property type="match status" value="1"/>
</dbReference>
<proteinExistence type="inferred from homology"/>
<dbReference type="PANTHER" id="PTHR30537">
    <property type="entry name" value="HTH-TYPE TRANSCRIPTIONAL REGULATOR"/>
    <property type="match status" value="1"/>
</dbReference>
<dbReference type="Gene3D" id="3.40.190.10">
    <property type="entry name" value="Periplasmic binding protein-like II"/>
    <property type="match status" value="2"/>
</dbReference>
<keyword evidence="4" id="KW-0804">Transcription</keyword>
<name>A0AAW4FJI9_9HYPH</name>
<accession>A0AAW4FJI9</accession>
<comment type="caution">
    <text evidence="6">The sequence shown here is derived from an EMBL/GenBank/DDBJ whole genome shotgun (WGS) entry which is preliminary data.</text>
</comment>
<dbReference type="GO" id="GO:0003700">
    <property type="term" value="F:DNA-binding transcription factor activity"/>
    <property type="evidence" value="ECO:0007669"/>
    <property type="project" value="TreeGrafter"/>
</dbReference>
<evidence type="ECO:0000256" key="2">
    <source>
        <dbReference type="ARBA" id="ARBA00023015"/>
    </source>
</evidence>
<dbReference type="PANTHER" id="PTHR30537:SF26">
    <property type="entry name" value="GLYCINE CLEAVAGE SYSTEM TRANSCRIPTIONAL ACTIVATOR"/>
    <property type="match status" value="1"/>
</dbReference>
<sequence>MAGSSFLVPHFNALVEARRLAQVEMIPVIAPELARSGRPLLMPVDLMQHALLHEDNREAWQQWFTAAGAGPVRIERGAIFTDGAMVLQAALRGNGVGLVDRDHVRDELAAGRLLQPFDVSVPYGAFFLVARRFDALSEAAQAFVTWVERSYPGAGRGG</sequence>
<evidence type="ECO:0000256" key="4">
    <source>
        <dbReference type="ARBA" id="ARBA00023163"/>
    </source>
</evidence>